<proteinExistence type="inferred from homology"/>
<feature type="domain" description="Tubulin/FtsZ 2-layer sandwich" evidence="18">
    <location>
        <begin position="281"/>
        <end position="425"/>
    </location>
</feature>
<evidence type="ECO:0000256" key="16">
    <source>
        <dbReference type="SAM" id="SignalP"/>
    </source>
</evidence>
<comment type="function">
    <text evidence="13">Tubulin is the major constituent of microtubules, a cylinder consisting of laterally associated linear protofilaments composed of alpha- and beta-tubulin heterodimers. Microtubules grow by the addition of GTP-tubulin dimers to the microtubule end, where a stabilizing cap forms. Below the cap, tubulin dimers are in GDP-bound state, owing to GTPase activity of alpha-tubulin.</text>
</comment>
<dbReference type="SMART" id="SM00864">
    <property type="entry name" value="Tubulin"/>
    <property type="match status" value="1"/>
</dbReference>
<feature type="compositionally biased region" description="Basic residues" evidence="15">
    <location>
        <begin position="558"/>
        <end position="581"/>
    </location>
</feature>
<feature type="chain" id="PRO_5042879518" description="Tubulin alpha chain" evidence="16">
    <location>
        <begin position="18"/>
        <end position="581"/>
    </location>
</feature>
<dbReference type="InterPro" id="IPR018316">
    <property type="entry name" value="Tubulin/FtsZ_2-layer-sand-dom"/>
</dbReference>
<dbReference type="InterPro" id="IPR017975">
    <property type="entry name" value="Tubulin_CS"/>
</dbReference>
<evidence type="ECO:0000256" key="1">
    <source>
        <dbReference type="ARBA" id="ARBA00001946"/>
    </source>
</evidence>
<sequence length="581" mass="64524">MMLGVNFFSCLLTTVSLLQQEGFFDSLIFSVKQEIISIHIGQAGIQIGSACWELYCIEHGIWPDGFKSDYTENTCSPHEISFGSFFDETDFGRYVPRAVFVDLEPLVVDEIRNNQYKYLFRPSSLVSGKEDAANNYARGYYTIGREVIKTVAEAIRREVNQCDSLDGFFFFHSMGGGTGSGLSTLILESLSEDYVKKKQLEFVVYPSPRLATATVEPYNAVLSTNGSIDLTDCVFLIDNEALYNICSLKLDIEDPTYTSLNRILGQVISSLTAAMRFDGSINVDLSEFQTNLVPFPRIHFPLITYAPFLSSYRASHERITIKQVTRLCFEPSNQLLKCDTNRGKYMACVLLYRGIIPPADITTSLNIIRKSRIPFVNWCPTGFKVGINFQPPSSFPDSTIAASHLGLCTIANTTAISEAWARIDYKFDLMFSKRCFVHWYLGEGMDEQEFMDARENLAALEKDYYECISESPVEQSTLKTSPRGRKLSSLRSIPTPASTTSSTRKTASPATRITASPATRGTASSTTRRAASPGTRRTASPGTRRTASPGARKTATPKARKASPGRKKSASPKRPKSPKSK</sequence>
<dbReference type="SUPFAM" id="SSF55307">
    <property type="entry name" value="Tubulin C-terminal domain-like"/>
    <property type="match status" value="1"/>
</dbReference>
<gene>
    <name evidence="19" type="ORF">V9T40_005922</name>
</gene>
<evidence type="ECO:0000256" key="4">
    <source>
        <dbReference type="ARBA" id="ARBA00011747"/>
    </source>
</evidence>
<feature type="signal peptide" evidence="16">
    <location>
        <begin position="1"/>
        <end position="17"/>
    </location>
</feature>
<accession>A0AAN9TV15</accession>
<comment type="subcellular location">
    <subcellularLocation>
        <location evidence="2">Cytoplasm</location>
        <location evidence="2">Cytoskeleton</location>
    </subcellularLocation>
</comment>
<feature type="region of interest" description="Disordered" evidence="15">
    <location>
        <begin position="475"/>
        <end position="581"/>
    </location>
</feature>
<evidence type="ECO:0000256" key="8">
    <source>
        <dbReference type="ARBA" id="ARBA00022741"/>
    </source>
</evidence>
<dbReference type="GO" id="GO:0005200">
    <property type="term" value="F:structural constituent of cytoskeleton"/>
    <property type="evidence" value="ECO:0007669"/>
    <property type="project" value="InterPro"/>
</dbReference>
<dbReference type="InterPro" id="IPR000217">
    <property type="entry name" value="Tubulin"/>
</dbReference>
<dbReference type="SMART" id="SM00865">
    <property type="entry name" value="Tubulin_C"/>
    <property type="match status" value="1"/>
</dbReference>
<keyword evidence="12" id="KW-0206">Cytoskeleton</keyword>
<feature type="compositionally biased region" description="Low complexity" evidence="15">
    <location>
        <begin position="491"/>
        <end position="540"/>
    </location>
</feature>
<dbReference type="PRINTS" id="PR01162">
    <property type="entry name" value="ALPHATUBULIN"/>
</dbReference>
<evidence type="ECO:0000256" key="3">
    <source>
        <dbReference type="ARBA" id="ARBA00009636"/>
    </source>
</evidence>
<dbReference type="GO" id="GO:0007017">
    <property type="term" value="P:microtubule-based process"/>
    <property type="evidence" value="ECO:0007669"/>
    <property type="project" value="InterPro"/>
</dbReference>
<evidence type="ECO:0000256" key="11">
    <source>
        <dbReference type="ARBA" id="ARBA00023134"/>
    </source>
</evidence>
<keyword evidence="9" id="KW-0378">Hydrolase</keyword>
<dbReference type="InterPro" id="IPR003008">
    <property type="entry name" value="Tubulin_FtsZ_GTPase"/>
</dbReference>
<dbReference type="GO" id="GO:0016787">
    <property type="term" value="F:hydrolase activity"/>
    <property type="evidence" value="ECO:0007669"/>
    <property type="project" value="UniProtKB-KW"/>
</dbReference>
<evidence type="ECO:0000259" key="17">
    <source>
        <dbReference type="SMART" id="SM00864"/>
    </source>
</evidence>
<dbReference type="AlphaFoldDB" id="A0AAN9TV15"/>
<name>A0AAN9TV15_9HEMI</name>
<comment type="catalytic activity">
    <reaction evidence="14">
        <text>GTP + H2O = GDP + phosphate + H(+)</text>
        <dbReference type="Rhea" id="RHEA:19669"/>
        <dbReference type="ChEBI" id="CHEBI:15377"/>
        <dbReference type="ChEBI" id="CHEBI:15378"/>
        <dbReference type="ChEBI" id="CHEBI:37565"/>
        <dbReference type="ChEBI" id="CHEBI:43474"/>
        <dbReference type="ChEBI" id="CHEBI:58189"/>
    </reaction>
    <physiologicalReaction direction="left-to-right" evidence="14">
        <dbReference type="Rhea" id="RHEA:19670"/>
    </physiologicalReaction>
</comment>
<evidence type="ECO:0000259" key="18">
    <source>
        <dbReference type="SMART" id="SM00865"/>
    </source>
</evidence>
<dbReference type="EMBL" id="JBBCAQ010000003">
    <property type="protein sequence ID" value="KAK7604736.1"/>
    <property type="molecule type" value="Genomic_DNA"/>
</dbReference>
<dbReference type="GO" id="GO:0046872">
    <property type="term" value="F:metal ion binding"/>
    <property type="evidence" value="ECO:0007669"/>
    <property type="project" value="UniProtKB-KW"/>
</dbReference>
<dbReference type="PRINTS" id="PR01161">
    <property type="entry name" value="TUBULIN"/>
</dbReference>
<dbReference type="InterPro" id="IPR036525">
    <property type="entry name" value="Tubulin/FtsZ_GTPase_sf"/>
</dbReference>
<evidence type="ECO:0000256" key="7">
    <source>
        <dbReference type="ARBA" id="ARBA00022723"/>
    </source>
</evidence>
<comment type="subunit">
    <text evidence="4">Dimer of alpha and beta chains. A typical microtubule is a hollow water-filled tube with an outer diameter of 25 nm and an inner diameter of 15 nM. Alpha-beta heterodimers associate head-to-tail to form protofilaments running lengthwise along the microtubule wall with the beta-tubulin subunit facing the microtubule plus end conferring a structural polarity. Microtubules usually have 13 protofilaments but different protofilament numbers can be found in some organisms and specialized cells.</text>
</comment>
<evidence type="ECO:0000256" key="13">
    <source>
        <dbReference type="ARBA" id="ARBA00034296"/>
    </source>
</evidence>
<dbReference type="PROSITE" id="PS00227">
    <property type="entry name" value="TUBULIN"/>
    <property type="match status" value="1"/>
</dbReference>
<keyword evidence="6" id="KW-0493">Microtubule</keyword>
<dbReference type="InterPro" id="IPR037103">
    <property type="entry name" value="Tubulin/FtsZ-like_C"/>
</dbReference>
<feature type="domain" description="Tubulin/FtsZ GTPase" evidence="17">
    <location>
        <begin position="82"/>
        <end position="279"/>
    </location>
</feature>
<evidence type="ECO:0000256" key="12">
    <source>
        <dbReference type="ARBA" id="ARBA00023212"/>
    </source>
</evidence>
<dbReference type="InterPro" id="IPR023123">
    <property type="entry name" value="Tubulin_C"/>
</dbReference>
<dbReference type="Pfam" id="PF03953">
    <property type="entry name" value="Tubulin_C"/>
    <property type="match status" value="1"/>
</dbReference>
<keyword evidence="11" id="KW-0342">GTP-binding</keyword>
<evidence type="ECO:0000256" key="5">
    <source>
        <dbReference type="ARBA" id="ARBA00022490"/>
    </source>
</evidence>
<dbReference type="Gene3D" id="3.40.50.1440">
    <property type="entry name" value="Tubulin/FtsZ, GTPase domain"/>
    <property type="match status" value="1"/>
</dbReference>
<dbReference type="InterPro" id="IPR002452">
    <property type="entry name" value="Alpha_tubulin"/>
</dbReference>
<comment type="cofactor">
    <cofactor evidence="1">
        <name>Mg(2+)</name>
        <dbReference type="ChEBI" id="CHEBI:18420"/>
    </cofactor>
</comment>
<dbReference type="Gene3D" id="3.30.1330.20">
    <property type="entry name" value="Tubulin/FtsZ, C-terminal domain"/>
    <property type="match status" value="1"/>
</dbReference>
<keyword evidence="16" id="KW-0732">Signal</keyword>
<comment type="caution">
    <text evidence="19">The sequence shown here is derived from an EMBL/GenBank/DDBJ whole genome shotgun (WGS) entry which is preliminary data.</text>
</comment>
<dbReference type="CDD" id="cd02186">
    <property type="entry name" value="alpha_tubulin"/>
    <property type="match status" value="1"/>
</dbReference>
<reference evidence="19 20" key="1">
    <citation type="submission" date="2024-03" db="EMBL/GenBank/DDBJ databases">
        <title>Adaptation during the transition from Ophiocordyceps entomopathogen to insect associate is accompanied by gene loss and intensified selection.</title>
        <authorList>
            <person name="Ward C.M."/>
            <person name="Onetto C.A."/>
            <person name="Borneman A.R."/>
        </authorList>
    </citation>
    <scope>NUCLEOTIDE SEQUENCE [LARGE SCALE GENOMIC DNA]</scope>
    <source>
        <strain evidence="19">AWRI1</strain>
        <tissue evidence="19">Single Adult Female</tissue>
    </source>
</reference>
<dbReference type="GO" id="GO:0005525">
    <property type="term" value="F:GTP binding"/>
    <property type="evidence" value="ECO:0007669"/>
    <property type="project" value="UniProtKB-KW"/>
</dbReference>
<evidence type="ECO:0000313" key="20">
    <source>
        <dbReference type="Proteomes" id="UP001367676"/>
    </source>
</evidence>
<keyword evidence="5" id="KW-0963">Cytoplasm</keyword>
<keyword evidence="8" id="KW-0547">Nucleotide-binding</keyword>
<dbReference type="GO" id="GO:0005874">
    <property type="term" value="C:microtubule"/>
    <property type="evidence" value="ECO:0007669"/>
    <property type="project" value="UniProtKB-KW"/>
</dbReference>
<evidence type="ECO:0000256" key="2">
    <source>
        <dbReference type="ARBA" id="ARBA00004245"/>
    </source>
</evidence>
<keyword evidence="10" id="KW-0460">Magnesium</keyword>
<dbReference type="Pfam" id="PF00091">
    <property type="entry name" value="Tubulin"/>
    <property type="match status" value="1"/>
</dbReference>
<keyword evidence="7" id="KW-0479">Metal-binding</keyword>
<comment type="similarity">
    <text evidence="3">Belongs to the tubulin family.</text>
</comment>
<evidence type="ECO:0000256" key="10">
    <source>
        <dbReference type="ARBA" id="ARBA00022842"/>
    </source>
</evidence>
<evidence type="ECO:0000256" key="15">
    <source>
        <dbReference type="SAM" id="MobiDB-lite"/>
    </source>
</evidence>
<evidence type="ECO:0000256" key="9">
    <source>
        <dbReference type="ARBA" id="ARBA00022801"/>
    </source>
</evidence>
<dbReference type="SUPFAM" id="SSF52490">
    <property type="entry name" value="Tubulin nucleotide-binding domain-like"/>
    <property type="match status" value="1"/>
</dbReference>
<evidence type="ECO:0000256" key="14">
    <source>
        <dbReference type="ARBA" id="ARBA00049117"/>
    </source>
</evidence>
<organism evidence="19 20">
    <name type="scientific">Parthenolecanium corni</name>
    <dbReference type="NCBI Taxonomy" id="536013"/>
    <lineage>
        <taxon>Eukaryota</taxon>
        <taxon>Metazoa</taxon>
        <taxon>Ecdysozoa</taxon>
        <taxon>Arthropoda</taxon>
        <taxon>Hexapoda</taxon>
        <taxon>Insecta</taxon>
        <taxon>Pterygota</taxon>
        <taxon>Neoptera</taxon>
        <taxon>Paraneoptera</taxon>
        <taxon>Hemiptera</taxon>
        <taxon>Sternorrhyncha</taxon>
        <taxon>Coccoidea</taxon>
        <taxon>Coccidae</taxon>
        <taxon>Parthenolecanium</taxon>
    </lineage>
</organism>
<dbReference type="Proteomes" id="UP001367676">
    <property type="component" value="Unassembled WGS sequence"/>
</dbReference>
<dbReference type="Gene3D" id="1.10.287.600">
    <property type="entry name" value="Helix hairpin bin"/>
    <property type="match status" value="1"/>
</dbReference>
<dbReference type="InterPro" id="IPR008280">
    <property type="entry name" value="Tub_FtsZ_C"/>
</dbReference>
<evidence type="ECO:0008006" key="21">
    <source>
        <dbReference type="Google" id="ProtNLM"/>
    </source>
</evidence>
<keyword evidence="20" id="KW-1185">Reference proteome</keyword>
<evidence type="ECO:0000313" key="19">
    <source>
        <dbReference type="EMBL" id="KAK7604736.1"/>
    </source>
</evidence>
<dbReference type="FunFam" id="3.40.50.1440:FF:000011">
    <property type="entry name" value="Tubulin alpha chain"/>
    <property type="match status" value="1"/>
</dbReference>
<evidence type="ECO:0000256" key="6">
    <source>
        <dbReference type="ARBA" id="ARBA00022701"/>
    </source>
</evidence>
<protein>
    <recommendedName>
        <fullName evidence="21">Tubulin alpha chain</fullName>
    </recommendedName>
</protein>
<dbReference type="FunFam" id="1.10.287.600:FF:000001">
    <property type="entry name" value="Tubulin alpha chain"/>
    <property type="match status" value="1"/>
</dbReference>
<dbReference type="PANTHER" id="PTHR11588">
    <property type="entry name" value="TUBULIN"/>
    <property type="match status" value="1"/>
</dbReference>